<sequence>MDEFLPYRSPPRLERISQVVVPVDFGPCSLRAAAFGAHLTRASGGQVTLLHVLLPGEDAELAESRLTQIARWYRRPPVCLMVLAAEEEVSESILAASQARGSQLVMLGLHSGHDPRRLRLGRVTCGVLLGASVPVQVIPLATTRPGPLGEPLDRWRELGQR</sequence>
<evidence type="ECO:0000313" key="4">
    <source>
        <dbReference type="Proteomes" id="UP000316092"/>
    </source>
</evidence>
<dbReference type="Gene3D" id="3.40.50.12370">
    <property type="match status" value="1"/>
</dbReference>
<organism evidence="3 4">
    <name type="scientific">Deinococcus detaillensis</name>
    <dbReference type="NCBI Taxonomy" id="2592048"/>
    <lineage>
        <taxon>Bacteria</taxon>
        <taxon>Thermotogati</taxon>
        <taxon>Deinococcota</taxon>
        <taxon>Deinococci</taxon>
        <taxon>Deinococcales</taxon>
        <taxon>Deinococcaceae</taxon>
        <taxon>Deinococcus</taxon>
    </lineage>
</organism>
<evidence type="ECO:0000259" key="2">
    <source>
        <dbReference type="Pfam" id="PF00582"/>
    </source>
</evidence>
<dbReference type="EMBL" id="VKDB01000020">
    <property type="protein sequence ID" value="TSA81778.1"/>
    <property type="molecule type" value="Genomic_DNA"/>
</dbReference>
<dbReference type="AlphaFoldDB" id="A0A553UNK8"/>
<dbReference type="CDD" id="cd00293">
    <property type="entry name" value="USP-like"/>
    <property type="match status" value="1"/>
</dbReference>
<dbReference type="RefSeq" id="WP_143721525.1">
    <property type="nucleotide sequence ID" value="NZ_VKDB01000020.1"/>
</dbReference>
<dbReference type="OrthoDB" id="69275at2"/>
<dbReference type="Pfam" id="PF00582">
    <property type="entry name" value="Usp"/>
    <property type="match status" value="1"/>
</dbReference>
<dbReference type="InterPro" id="IPR006016">
    <property type="entry name" value="UspA"/>
</dbReference>
<dbReference type="InterPro" id="IPR006015">
    <property type="entry name" value="Universal_stress_UspA"/>
</dbReference>
<gene>
    <name evidence="3" type="ORF">FNU79_14485</name>
</gene>
<accession>A0A553UNK8</accession>
<comment type="caution">
    <text evidence="3">The sequence shown here is derived from an EMBL/GenBank/DDBJ whole genome shotgun (WGS) entry which is preliminary data.</text>
</comment>
<name>A0A553UNK8_9DEIO</name>
<comment type="similarity">
    <text evidence="1">Belongs to the universal stress protein A family.</text>
</comment>
<proteinExistence type="inferred from homology"/>
<dbReference type="PRINTS" id="PR01438">
    <property type="entry name" value="UNVRSLSTRESS"/>
</dbReference>
<keyword evidence="4" id="KW-1185">Reference proteome</keyword>
<reference evidence="3 4" key="1">
    <citation type="submission" date="2019-07" db="EMBL/GenBank/DDBJ databases">
        <title>Deinococcus detaillus sp. nov., isolated from humus soil in Antarctica.</title>
        <authorList>
            <person name="Zhang K."/>
        </authorList>
    </citation>
    <scope>NUCLEOTIDE SEQUENCE [LARGE SCALE GENOMIC DNA]</scope>
    <source>
        <strain evidence="3 4">H1</strain>
    </source>
</reference>
<evidence type="ECO:0000313" key="3">
    <source>
        <dbReference type="EMBL" id="TSA81778.1"/>
    </source>
</evidence>
<feature type="domain" description="UspA" evidence="2">
    <location>
        <begin position="18"/>
        <end position="139"/>
    </location>
</feature>
<dbReference type="SUPFAM" id="SSF52402">
    <property type="entry name" value="Adenine nucleotide alpha hydrolases-like"/>
    <property type="match status" value="1"/>
</dbReference>
<evidence type="ECO:0000256" key="1">
    <source>
        <dbReference type="ARBA" id="ARBA00008791"/>
    </source>
</evidence>
<dbReference type="Proteomes" id="UP000316092">
    <property type="component" value="Unassembled WGS sequence"/>
</dbReference>
<protein>
    <submittedName>
        <fullName evidence="3">Universal stress protein</fullName>
    </submittedName>
</protein>